<comment type="similarity">
    <text evidence="1">Belongs to the actin family.</text>
</comment>
<keyword evidence="4" id="KW-1185">Reference proteome</keyword>
<dbReference type="Proteomes" id="UP000076154">
    <property type="component" value="Unassembled WGS sequence"/>
</dbReference>
<feature type="region of interest" description="Disordered" evidence="2">
    <location>
        <begin position="275"/>
        <end position="339"/>
    </location>
</feature>
<evidence type="ECO:0000313" key="4">
    <source>
        <dbReference type="Proteomes" id="UP000076154"/>
    </source>
</evidence>
<dbReference type="SUPFAM" id="SSF53067">
    <property type="entry name" value="Actin-like ATPase domain"/>
    <property type="match status" value="2"/>
</dbReference>
<proteinExistence type="inferred from homology"/>
<protein>
    <submittedName>
        <fullName evidence="3">Actin-related protein 10</fullName>
    </submittedName>
</protein>
<dbReference type="SMART" id="SM00268">
    <property type="entry name" value="ACTIN"/>
    <property type="match status" value="1"/>
</dbReference>
<dbReference type="OrthoDB" id="337660at2759"/>
<organism evidence="3 4">
    <name type="scientific">Hypsizygus marmoreus</name>
    <name type="common">White beech mushroom</name>
    <name type="synonym">Agaricus marmoreus</name>
    <dbReference type="NCBI Taxonomy" id="39966"/>
    <lineage>
        <taxon>Eukaryota</taxon>
        <taxon>Fungi</taxon>
        <taxon>Dikarya</taxon>
        <taxon>Basidiomycota</taxon>
        <taxon>Agaricomycotina</taxon>
        <taxon>Agaricomycetes</taxon>
        <taxon>Agaricomycetidae</taxon>
        <taxon>Agaricales</taxon>
        <taxon>Tricholomatineae</taxon>
        <taxon>Lyophyllaceae</taxon>
        <taxon>Hypsizygus</taxon>
    </lineage>
</organism>
<evidence type="ECO:0000256" key="2">
    <source>
        <dbReference type="SAM" id="MobiDB-lite"/>
    </source>
</evidence>
<dbReference type="AlphaFoldDB" id="A0A369K6A4"/>
<dbReference type="CDD" id="cd10207">
    <property type="entry name" value="ASKHA_NBD_Arp10"/>
    <property type="match status" value="1"/>
</dbReference>
<dbReference type="Gene3D" id="3.90.640.10">
    <property type="entry name" value="Actin, Chain A, domain 4"/>
    <property type="match status" value="2"/>
</dbReference>
<dbReference type="Pfam" id="PF00022">
    <property type="entry name" value="Actin"/>
    <property type="match status" value="1"/>
</dbReference>
<dbReference type="Gene3D" id="3.30.420.40">
    <property type="match status" value="4"/>
</dbReference>
<sequence length="592" mass="63789">MSGPPTTPRGKSSFIPTTPATTRVAASHAIQASPHYSTTRRHSLYGVEDRVIIDPGSRVWKVGFSGEGRPRDVFLADGNSGTSLWNLRRATDPVERSEEERLLEVKLQGCLRSVFHDSLLTDPKARKVILVEHPLIPLYIKDIIARILFENHVPSVSFASSHLLSLFAVGRITGLVLDCGHLESVALPIFAARPLFPQLRTTPLAGARLTSHLRALLLMFGTYLPPPTSLSAAVNVPAANRSTRVPQEVLPDSVVEEIKTRCCFVGSILGASIDAQGSSQGDDDGSEFDIPPSSDTTHSESDFSHAGLESNVSSSQRESSEFSIISNPRRVPGDKSSGEGHLQALANLYTRHSSATDLHMRVKPPPSQSTGTGQGTLIIPGWIRERAAEVLFEGGDVDESSLAEVILDALLKVPVDLRKTLASSILISGGTAMLPGFIPRFHAELVRALEPLSPSPRRPTRPDRPPPPQYDRYASLRPLLPYFAILNNPSPPQPMSDRARANAGKAPAFTPATLSWVGGSLAGSLKTGGVEVAREKWDEANINHDPDESMDVSADFEDRSSRNILPDWTRTPLPAGAPSAKASLPPQTEVGA</sequence>
<evidence type="ECO:0000256" key="1">
    <source>
        <dbReference type="RuleBase" id="RU000487"/>
    </source>
</evidence>
<accession>A0A369K6A4</accession>
<name>A0A369K6A4_HYPMA</name>
<evidence type="ECO:0000313" key="3">
    <source>
        <dbReference type="EMBL" id="RDB26426.1"/>
    </source>
</evidence>
<comment type="caution">
    <text evidence="3">The sequence shown here is derived from an EMBL/GenBank/DDBJ whole genome shotgun (WGS) entry which is preliminary data.</text>
</comment>
<reference evidence="3" key="1">
    <citation type="submission" date="2018-04" db="EMBL/GenBank/DDBJ databases">
        <title>Whole genome sequencing of Hypsizygus marmoreus.</title>
        <authorList>
            <person name="Choi I.-G."/>
            <person name="Min B."/>
            <person name="Kim J.-G."/>
            <person name="Kim S."/>
            <person name="Oh Y.-L."/>
            <person name="Kong W.-S."/>
            <person name="Park H."/>
            <person name="Jeong J."/>
            <person name="Song E.-S."/>
        </authorList>
    </citation>
    <scope>NUCLEOTIDE SEQUENCE [LARGE SCALE GENOMIC DNA]</scope>
    <source>
        <strain evidence="3">51987-8</strain>
    </source>
</reference>
<feature type="region of interest" description="Disordered" evidence="2">
    <location>
        <begin position="452"/>
        <end position="471"/>
    </location>
</feature>
<dbReference type="PANTHER" id="PTHR11937">
    <property type="entry name" value="ACTIN"/>
    <property type="match status" value="1"/>
</dbReference>
<dbReference type="InParanoid" id="A0A369K6A4"/>
<feature type="region of interest" description="Disordered" evidence="2">
    <location>
        <begin position="542"/>
        <end position="592"/>
    </location>
</feature>
<dbReference type="InterPro" id="IPR043129">
    <property type="entry name" value="ATPase_NBD"/>
</dbReference>
<dbReference type="STRING" id="39966.A0A369K6A4"/>
<feature type="compositionally biased region" description="Low complexity" evidence="2">
    <location>
        <begin position="309"/>
        <end position="326"/>
    </location>
</feature>
<dbReference type="InterPro" id="IPR004000">
    <property type="entry name" value="Actin"/>
</dbReference>
<gene>
    <name evidence="3" type="primary">ACTR10</name>
    <name evidence="3" type="ORF">Hypma_006739</name>
</gene>
<dbReference type="EMBL" id="LUEZ02000040">
    <property type="protein sequence ID" value="RDB26426.1"/>
    <property type="molecule type" value="Genomic_DNA"/>
</dbReference>